<keyword evidence="2" id="KW-0238">DNA-binding</keyword>
<dbReference type="SUPFAM" id="SSF46785">
    <property type="entry name" value="Winged helix' DNA-binding domain"/>
    <property type="match status" value="1"/>
</dbReference>
<dbReference type="Proteomes" id="UP000651271">
    <property type="component" value="Unassembled WGS sequence"/>
</dbReference>
<dbReference type="PROSITE" id="PS50042">
    <property type="entry name" value="CNMP_BINDING_3"/>
    <property type="match status" value="1"/>
</dbReference>
<dbReference type="SMART" id="SM00419">
    <property type="entry name" value="HTH_CRP"/>
    <property type="match status" value="1"/>
</dbReference>
<dbReference type="InterPro" id="IPR000595">
    <property type="entry name" value="cNMP-bd_dom"/>
</dbReference>
<evidence type="ECO:0000313" key="7">
    <source>
        <dbReference type="Proteomes" id="UP000651271"/>
    </source>
</evidence>
<comment type="caution">
    <text evidence="6">The sequence shown here is derived from an EMBL/GenBank/DDBJ whole genome shotgun (WGS) entry which is preliminary data.</text>
</comment>
<dbReference type="InterPro" id="IPR050397">
    <property type="entry name" value="Env_Response_Regulators"/>
</dbReference>
<evidence type="ECO:0000256" key="2">
    <source>
        <dbReference type="ARBA" id="ARBA00023125"/>
    </source>
</evidence>
<dbReference type="SUPFAM" id="SSF51206">
    <property type="entry name" value="cAMP-binding domain-like"/>
    <property type="match status" value="1"/>
</dbReference>
<evidence type="ECO:0000259" key="5">
    <source>
        <dbReference type="PROSITE" id="PS51063"/>
    </source>
</evidence>
<keyword evidence="1" id="KW-0805">Transcription regulation</keyword>
<accession>A0ABR7YD41</accession>
<organism evidence="6 7">
    <name type="scientific">Sphingobacterium litopenaei</name>
    <dbReference type="NCBI Taxonomy" id="2763500"/>
    <lineage>
        <taxon>Bacteria</taxon>
        <taxon>Pseudomonadati</taxon>
        <taxon>Bacteroidota</taxon>
        <taxon>Sphingobacteriia</taxon>
        <taxon>Sphingobacteriales</taxon>
        <taxon>Sphingobacteriaceae</taxon>
        <taxon>Sphingobacterium</taxon>
    </lineage>
</organism>
<dbReference type="EMBL" id="JACOIJ010000008">
    <property type="protein sequence ID" value="MBD1429212.1"/>
    <property type="molecule type" value="Genomic_DNA"/>
</dbReference>
<keyword evidence="7" id="KW-1185">Reference proteome</keyword>
<dbReference type="PROSITE" id="PS51063">
    <property type="entry name" value="HTH_CRP_2"/>
    <property type="match status" value="1"/>
</dbReference>
<dbReference type="InterPro" id="IPR036390">
    <property type="entry name" value="WH_DNA-bd_sf"/>
</dbReference>
<dbReference type="PANTHER" id="PTHR24567:SF26">
    <property type="entry name" value="REGULATORY PROTEIN YEIL"/>
    <property type="match status" value="1"/>
</dbReference>
<dbReference type="InterPro" id="IPR014710">
    <property type="entry name" value="RmlC-like_jellyroll"/>
</dbReference>
<dbReference type="SMART" id="SM00100">
    <property type="entry name" value="cNMP"/>
    <property type="match status" value="1"/>
</dbReference>
<feature type="domain" description="Cyclic nucleotide-binding" evidence="4">
    <location>
        <begin position="24"/>
        <end position="134"/>
    </location>
</feature>
<evidence type="ECO:0000259" key="4">
    <source>
        <dbReference type="PROSITE" id="PS50042"/>
    </source>
</evidence>
<dbReference type="InterPro" id="IPR036388">
    <property type="entry name" value="WH-like_DNA-bd_sf"/>
</dbReference>
<evidence type="ECO:0000256" key="1">
    <source>
        <dbReference type="ARBA" id="ARBA00023015"/>
    </source>
</evidence>
<dbReference type="PANTHER" id="PTHR24567">
    <property type="entry name" value="CRP FAMILY TRANSCRIPTIONAL REGULATORY PROTEIN"/>
    <property type="match status" value="1"/>
</dbReference>
<dbReference type="Gene3D" id="2.60.120.10">
    <property type="entry name" value="Jelly Rolls"/>
    <property type="match status" value="1"/>
</dbReference>
<name>A0ABR7YD41_9SPHI</name>
<feature type="domain" description="HTH crp-type" evidence="5">
    <location>
        <begin position="148"/>
        <end position="219"/>
    </location>
</feature>
<dbReference type="InterPro" id="IPR012318">
    <property type="entry name" value="HTH_CRP"/>
</dbReference>
<dbReference type="Pfam" id="PF00027">
    <property type="entry name" value="cNMP_binding"/>
    <property type="match status" value="1"/>
</dbReference>
<dbReference type="Gene3D" id="1.10.10.10">
    <property type="entry name" value="Winged helix-like DNA-binding domain superfamily/Winged helix DNA-binding domain"/>
    <property type="match status" value="1"/>
</dbReference>
<reference evidence="6 7" key="1">
    <citation type="submission" date="2020-08" db="EMBL/GenBank/DDBJ databases">
        <title>Sphingobacterium sp. DN04309 isolated from aquaculture water.</title>
        <authorList>
            <person name="Zhang M."/>
        </authorList>
    </citation>
    <scope>NUCLEOTIDE SEQUENCE [LARGE SCALE GENOMIC DNA]</scope>
    <source>
        <strain evidence="6 7">DN04309</strain>
    </source>
</reference>
<proteinExistence type="predicted"/>
<evidence type="ECO:0000313" key="6">
    <source>
        <dbReference type="EMBL" id="MBD1429212.1"/>
    </source>
</evidence>
<keyword evidence="3" id="KW-0804">Transcription</keyword>
<protein>
    <submittedName>
        <fullName evidence="6">Crp/Fnr family transcriptional regulator</fullName>
    </submittedName>
</protein>
<sequence length="225" mass="25777">MAKKKKDCENTCFMCKHIIPAWKELINANREIIKLKKGDQFIQEGTPAEGIYFVQEGVIKVHKHWGDKESIVRFAKKGNIVGHRGLSSSQTLFPISATALENSEVCFIPIDFFKTILKGNPDFTYEMLLFYADELQISEQKTSNQVQLSVKGRLAWSILQLEQKMGIEGDGYINITLSKTDIAAYIGSTYETIYRMMKELENEQIIETSNKSIKITDREKLRQIL</sequence>
<dbReference type="PRINTS" id="PR00034">
    <property type="entry name" value="HTHCRP"/>
</dbReference>
<gene>
    <name evidence="6" type="ORF">H8B04_06465</name>
</gene>
<evidence type="ECO:0000256" key="3">
    <source>
        <dbReference type="ARBA" id="ARBA00023163"/>
    </source>
</evidence>
<dbReference type="CDD" id="cd00038">
    <property type="entry name" value="CAP_ED"/>
    <property type="match status" value="1"/>
</dbReference>
<dbReference type="InterPro" id="IPR018490">
    <property type="entry name" value="cNMP-bd_dom_sf"/>
</dbReference>
<dbReference type="Pfam" id="PF13545">
    <property type="entry name" value="HTH_Crp_2"/>
    <property type="match status" value="1"/>
</dbReference>